<gene>
    <name evidence="1" type="ORF">GYMLUDRAFT_251916</name>
</gene>
<name>A0A0D0C9Y4_9AGAR</name>
<dbReference type="AlphaFoldDB" id="A0A0D0C9Y4"/>
<evidence type="ECO:0000313" key="1">
    <source>
        <dbReference type="EMBL" id="KIK51613.1"/>
    </source>
</evidence>
<dbReference type="HOGENOM" id="CLU_081631_3_2_1"/>
<reference evidence="1 2" key="1">
    <citation type="submission" date="2014-04" db="EMBL/GenBank/DDBJ databases">
        <title>Evolutionary Origins and Diversification of the Mycorrhizal Mutualists.</title>
        <authorList>
            <consortium name="DOE Joint Genome Institute"/>
            <consortium name="Mycorrhizal Genomics Consortium"/>
            <person name="Kohler A."/>
            <person name="Kuo A."/>
            <person name="Nagy L.G."/>
            <person name="Floudas D."/>
            <person name="Copeland A."/>
            <person name="Barry K.W."/>
            <person name="Cichocki N."/>
            <person name="Veneault-Fourrey C."/>
            <person name="LaButti K."/>
            <person name="Lindquist E.A."/>
            <person name="Lipzen A."/>
            <person name="Lundell T."/>
            <person name="Morin E."/>
            <person name="Murat C."/>
            <person name="Riley R."/>
            <person name="Ohm R."/>
            <person name="Sun H."/>
            <person name="Tunlid A."/>
            <person name="Henrissat B."/>
            <person name="Grigoriev I.V."/>
            <person name="Hibbett D.S."/>
            <person name="Martin F."/>
        </authorList>
    </citation>
    <scope>NUCLEOTIDE SEQUENCE [LARGE SCALE GENOMIC DNA]</scope>
    <source>
        <strain evidence="1 2">FD-317 M1</strain>
    </source>
</reference>
<evidence type="ECO:0000313" key="2">
    <source>
        <dbReference type="Proteomes" id="UP000053593"/>
    </source>
</evidence>
<protein>
    <recommendedName>
        <fullName evidence="3">ABM domain-containing protein</fullName>
    </recommendedName>
</protein>
<dbReference type="EMBL" id="KN834859">
    <property type="protein sequence ID" value="KIK51613.1"/>
    <property type="molecule type" value="Genomic_DNA"/>
</dbReference>
<proteinExistence type="predicted"/>
<dbReference type="Proteomes" id="UP000053593">
    <property type="component" value="Unassembled WGS sequence"/>
</dbReference>
<sequence>MASIISYITFPASETFTKSSEQTKTAIESITARADGLTTSYHGIQTEDEGSKYGYLVSTWESLDKLNAFRNSESGAKLNSLLATLTTGEVKRHQLTPFRRTPEPAFQCRTTEFVVGTLRDGVQFDSFKEAVTKAADTLQAGNHPSAILQDVNDQRILMLVGGWDNAADHWEFFKAETTAPLLTKVQSVAQLDISHAYLQKHSAYTASKL</sequence>
<organism evidence="1 2">
    <name type="scientific">Collybiopsis luxurians FD-317 M1</name>
    <dbReference type="NCBI Taxonomy" id="944289"/>
    <lineage>
        <taxon>Eukaryota</taxon>
        <taxon>Fungi</taxon>
        <taxon>Dikarya</taxon>
        <taxon>Basidiomycota</taxon>
        <taxon>Agaricomycotina</taxon>
        <taxon>Agaricomycetes</taxon>
        <taxon>Agaricomycetidae</taxon>
        <taxon>Agaricales</taxon>
        <taxon>Marasmiineae</taxon>
        <taxon>Omphalotaceae</taxon>
        <taxon>Collybiopsis</taxon>
        <taxon>Collybiopsis luxurians</taxon>
    </lineage>
</organism>
<dbReference type="Gene3D" id="3.30.70.100">
    <property type="match status" value="2"/>
</dbReference>
<accession>A0A0D0C9Y4</accession>
<dbReference type="OrthoDB" id="3830579at2759"/>
<keyword evidence="2" id="KW-1185">Reference proteome</keyword>
<evidence type="ECO:0008006" key="3">
    <source>
        <dbReference type="Google" id="ProtNLM"/>
    </source>
</evidence>